<name>A0ACB7XJM2_9ERIC</name>
<proteinExistence type="predicted"/>
<accession>A0ACB7XJM2</accession>
<dbReference type="EMBL" id="CM037160">
    <property type="protein sequence ID" value="KAH7840865.1"/>
    <property type="molecule type" value="Genomic_DNA"/>
</dbReference>
<reference evidence="1 2" key="1">
    <citation type="journal article" date="2021" name="Hortic Res">
        <title>High-quality reference genome and annotation aids understanding of berry development for evergreen blueberry (Vaccinium darrowii).</title>
        <authorList>
            <person name="Yu J."/>
            <person name="Hulse-Kemp A.M."/>
            <person name="Babiker E."/>
            <person name="Staton M."/>
        </authorList>
    </citation>
    <scope>NUCLEOTIDE SEQUENCE [LARGE SCALE GENOMIC DNA]</scope>
    <source>
        <strain evidence="2">cv. NJ 8807/NJ 8810</strain>
        <tissue evidence="1">Young leaf</tissue>
    </source>
</reference>
<gene>
    <name evidence="1" type="ORF">Vadar_022642</name>
</gene>
<dbReference type="Proteomes" id="UP000828048">
    <property type="component" value="Chromosome 10"/>
</dbReference>
<protein>
    <submittedName>
        <fullName evidence="1">Uncharacterized protein</fullName>
    </submittedName>
</protein>
<evidence type="ECO:0000313" key="2">
    <source>
        <dbReference type="Proteomes" id="UP000828048"/>
    </source>
</evidence>
<sequence length="388" mass="41635">MPPKTNSQIITCKAAVCWGEGEEVKVEEIQVDPPKSGEVRVKMLCASLCHTDVLCCQGFPVPLFPRVLGHEGVGIVESIGEGVTDLGEGDIVVPTYLGECRLCENCMSGKTNLCQTYPLQAFTGLLPDASSRMSINNGGRGGGGGGQIMLYHFLSCSTWSEYTVIDAHYVVKIDPRIPLPHASFLSCGFATGFGAAWKEAKVRKGNTVAVLGLGAVGLGVMEGARMQGATRIIGVDINDTKREKGMAFGMTDFINPRDSDKSISELVMEVTGGLGVDYSFECTGVAALVNQSIESTKIGVGMAILLGAGTQKTVEINFFPLLGGRGLKYSVFGGIKVQSDLPFIVDKCINKEIKKIDELLTHEVELEDINRAFELLKKPDCLKVLINF</sequence>
<keyword evidence="2" id="KW-1185">Reference proteome</keyword>
<evidence type="ECO:0000313" key="1">
    <source>
        <dbReference type="EMBL" id="KAH7840865.1"/>
    </source>
</evidence>
<organism evidence="1 2">
    <name type="scientific">Vaccinium darrowii</name>
    <dbReference type="NCBI Taxonomy" id="229202"/>
    <lineage>
        <taxon>Eukaryota</taxon>
        <taxon>Viridiplantae</taxon>
        <taxon>Streptophyta</taxon>
        <taxon>Embryophyta</taxon>
        <taxon>Tracheophyta</taxon>
        <taxon>Spermatophyta</taxon>
        <taxon>Magnoliopsida</taxon>
        <taxon>eudicotyledons</taxon>
        <taxon>Gunneridae</taxon>
        <taxon>Pentapetalae</taxon>
        <taxon>asterids</taxon>
        <taxon>Ericales</taxon>
        <taxon>Ericaceae</taxon>
        <taxon>Vaccinioideae</taxon>
        <taxon>Vaccinieae</taxon>
        <taxon>Vaccinium</taxon>
    </lineage>
</organism>
<comment type="caution">
    <text evidence="1">The sequence shown here is derived from an EMBL/GenBank/DDBJ whole genome shotgun (WGS) entry which is preliminary data.</text>
</comment>